<dbReference type="Proteomes" id="UP001151760">
    <property type="component" value="Unassembled WGS sequence"/>
</dbReference>
<sequence length="348" mass="39383">MLLVNNESILVNLVLVDCAKTCACNDSTVVSEPKVQNLGKTNQERRFARLQEVDSTLIRKIKRHQGYAGQGIRLTQTDEEAVKESEKEYIGMVKICYEGAQRSKQERPGEDVVGNSRGTAWIKEPQAFAKISVEVGDALDGTPRKKSRTARDLVLIMLLVNNESILVNLVLVDCAKTCACNDFTVVSEPKKDQKTPRVRWPRNTVKTLLGLHNATTKGRKRQRCRRTLWDCWNAAQRKKRKTLTQTDEEAVKESEKEYIGMVKICYEGAQRSKQERPGEDVVGNSRGTAWIKEPQAFAKISVEVGDALDGTPRKKSRTASDLVLVWKATWKRQPRRTRGELEEQDLNN</sequence>
<reference evidence="1" key="1">
    <citation type="journal article" date="2022" name="Int. J. Mol. Sci.">
        <title>Draft Genome of Tanacetum Coccineum: Genomic Comparison of Closely Related Tanacetum-Family Plants.</title>
        <authorList>
            <person name="Yamashiro T."/>
            <person name="Shiraishi A."/>
            <person name="Nakayama K."/>
            <person name="Satake H."/>
        </authorList>
    </citation>
    <scope>NUCLEOTIDE SEQUENCE</scope>
</reference>
<organism evidence="1 2">
    <name type="scientific">Tanacetum coccineum</name>
    <dbReference type="NCBI Taxonomy" id="301880"/>
    <lineage>
        <taxon>Eukaryota</taxon>
        <taxon>Viridiplantae</taxon>
        <taxon>Streptophyta</taxon>
        <taxon>Embryophyta</taxon>
        <taxon>Tracheophyta</taxon>
        <taxon>Spermatophyta</taxon>
        <taxon>Magnoliopsida</taxon>
        <taxon>eudicotyledons</taxon>
        <taxon>Gunneridae</taxon>
        <taxon>Pentapetalae</taxon>
        <taxon>asterids</taxon>
        <taxon>campanulids</taxon>
        <taxon>Asterales</taxon>
        <taxon>Asteraceae</taxon>
        <taxon>Asteroideae</taxon>
        <taxon>Anthemideae</taxon>
        <taxon>Anthemidinae</taxon>
        <taxon>Tanacetum</taxon>
    </lineage>
</organism>
<accession>A0ABQ5IXC9</accession>
<protein>
    <submittedName>
        <fullName evidence="1">Uncharacterized protein</fullName>
    </submittedName>
</protein>
<evidence type="ECO:0000313" key="2">
    <source>
        <dbReference type="Proteomes" id="UP001151760"/>
    </source>
</evidence>
<keyword evidence="2" id="KW-1185">Reference proteome</keyword>
<gene>
    <name evidence="1" type="ORF">Tco_1121312</name>
</gene>
<proteinExistence type="predicted"/>
<name>A0ABQ5IXC9_9ASTR</name>
<evidence type="ECO:0000313" key="1">
    <source>
        <dbReference type="EMBL" id="GJU04882.1"/>
    </source>
</evidence>
<reference evidence="1" key="2">
    <citation type="submission" date="2022-01" db="EMBL/GenBank/DDBJ databases">
        <authorList>
            <person name="Yamashiro T."/>
            <person name="Shiraishi A."/>
            <person name="Satake H."/>
            <person name="Nakayama K."/>
        </authorList>
    </citation>
    <scope>NUCLEOTIDE SEQUENCE</scope>
</reference>
<dbReference type="EMBL" id="BQNB010021293">
    <property type="protein sequence ID" value="GJU04882.1"/>
    <property type="molecule type" value="Genomic_DNA"/>
</dbReference>
<comment type="caution">
    <text evidence="1">The sequence shown here is derived from an EMBL/GenBank/DDBJ whole genome shotgun (WGS) entry which is preliminary data.</text>
</comment>